<evidence type="ECO:0000256" key="2">
    <source>
        <dbReference type="SAM" id="SignalP"/>
    </source>
</evidence>
<evidence type="ECO:0000313" key="4">
    <source>
        <dbReference type="Proteomes" id="UP000193986"/>
    </source>
</evidence>
<feature type="compositionally biased region" description="Low complexity" evidence="1">
    <location>
        <begin position="178"/>
        <end position="200"/>
    </location>
</feature>
<evidence type="ECO:0000313" key="3">
    <source>
        <dbReference type="EMBL" id="ORY22830.1"/>
    </source>
</evidence>
<evidence type="ECO:0000256" key="1">
    <source>
        <dbReference type="SAM" id="MobiDB-lite"/>
    </source>
</evidence>
<accession>A0A1Y2AKK5</accession>
<dbReference type="AlphaFoldDB" id="A0A1Y2AKK5"/>
<organism evidence="3 4">
    <name type="scientific">Naematelia encephala</name>
    <dbReference type="NCBI Taxonomy" id="71784"/>
    <lineage>
        <taxon>Eukaryota</taxon>
        <taxon>Fungi</taxon>
        <taxon>Dikarya</taxon>
        <taxon>Basidiomycota</taxon>
        <taxon>Agaricomycotina</taxon>
        <taxon>Tremellomycetes</taxon>
        <taxon>Tremellales</taxon>
        <taxon>Naemateliaceae</taxon>
        <taxon>Naematelia</taxon>
    </lineage>
</organism>
<evidence type="ECO:0008006" key="5">
    <source>
        <dbReference type="Google" id="ProtNLM"/>
    </source>
</evidence>
<sequence length="279" mass="28818">MKQNLVSASLVLAFASQALAALETVAAPGLHLTVYYDVSNEHCNDVFGNGWAEGINNNPTFCDGQQDRTLNDIGTDQIVAVNASLVMANPEEYCGREVAIYKSDGTQFTLGNNKPFVIWDSCAACVDNAILDVSAAAFVGLKGGTCEGDNPAISRYEILDTYYWEPVLPDGSGGGPAPAGYNPSSSAGIPSSTSSSHTTTPTPPAPTAQVISSALAEIAIPTSSSSPSGASGDCGFGAWQCSGLTLQICNHVAGSQTGWEFVENCPKTCKVASGSVDCE</sequence>
<feature type="chain" id="PRO_5012575990" description="RlpA-like double-psi beta-barrel-protein domain-containing protein-containing protein" evidence="2">
    <location>
        <begin position="21"/>
        <end position="279"/>
    </location>
</feature>
<reference evidence="3 4" key="1">
    <citation type="submission" date="2016-07" db="EMBL/GenBank/DDBJ databases">
        <title>Pervasive Adenine N6-methylation of Active Genes in Fungi.</title>
        <authorList>
            <consortium name="DOE Joint Genome Institute"/>
            <person name="Mondo S.J."/>
            <person name="Dannebaum R.O."/>
            <person name="Kuo R.C."/>
            <person name="Labutti K."/>
            <person name="Haridas S."/>
            <person name="Kuo A."/>
            <person name="Salamov A."/>
            <person name="Ahrendt S.R."/>
            <person name="Lipzen A."/>
            <person name="Sullivan W."/>
            <person name="Andreopoulos W.B."/>
            <person name="Clum A."/>
            <person name="Lindquist E."/>
            <person name="Daum C."/>
            <person name="Ramamoorthy G.K."/>
            <person name="Gryganskyi A."/>
            <person name="Culley D."/>
            <person name="Magnuson J.K."/>
            <person name="James T.Y."/>
            <person name="O'Malley M.A."/>
            <person name="Stajich J.E."/>
            <person name="Spatafora J.W."/>
            <person name="Visel A."/>
            <person name="Grigoriev I.V."/>
        </authorList>
    </citation>
    <scope>NUCLEOTIDE SEQUENCE [LARGE SCALE GENOMIC DNA]</scope>
    <source>
        <strain evidence="3 4">68-887.2</strain>
    </source>
</reference>
<keyword evidence="4" id="KW-1185">Reference proteome</keyword>
<dbReference type="InParanoid" id="A0A1Y2AKK5"/>
<dbReference type="Proteomes" id="UP000193986">
    <property type="component" value="Unassembled WGS sequence"/>
</dbReference>
<feature type="region of interest" description="Disordered" evidence="1">
    <location>
        <begin position="174"/>
        <end position="207"/>
    </location>
</feature>
<gene>
    <name evidence="3" type="ORF">BCR39DRAFT_370209</name>
</gene>
<dbReference type="OrthoDB" id="2564987at2759"/>
<comment type="caution">
    <text evidence="3">The sequence shown here is derived from an EMBL/GenBank/DDBJ whole genome shotgun (WGS) entry which is preliminary data.</text>
</comment>
<dbReference type="EMBL" id="MCFC01000087">
    <property type="protein sequence ID" value="ORY22830.1"/>
    <property type="molecule type" value="Genomic_DNA"/>
</dbReference>
<feature type="signal peptide" evidence="2">
    <location>
        <begin position="1"/>
        <end position="20"/>
    </location>
</feature>
<keyword evidence="2" id="KW-0732">Signal</keyword>
<name>A0A1Y2AKK5_9TREE</name>
<proteinExistence type="predicted"/>
<protein>
    <recommendedName>
        <fullName evidence="5">RlpA-like double-psi beta-barrel-protein domain-containing protein-containing protein</fullName>
    </recommendedName>
</protein>